<evidence type="ECO:0000256" key="4">
    <source>
        <dbReference type="RuleBase" id="RU361169"/>
    </source>
</evidence>
<keyword evidence="7" id="KW-1185">Reference proteome</keyword>
<evidence type="ECO:0000256" key="3">
    <source>
        <dbReference type="ARBA" id="ARBA00023295"/>
    </source>
</evidence>
<dbReference type="InterPro" id="IPR013783">
    <property type="entry name" value="Ig-like_fold"/>
</dbReference>
<evidence type="ECO:0000256" key="1">
    <source>
        <dbReference type="ARBA" id="ARBA00008834"/>
    </source>
</evidence>
<organism evidence="6 7">
    <name type="scientific">Paenibacillus mucilaginosus 3016</name>
    <dbReference type="NCBI Taxonomy" id="1116391"/>
    <lineage>
        <taxon>Bacteria</taxon>
        <taxon>Bacillati</taxon>
        <taxon>Bacillota</taxon>
        <taxon>Bacilli</taxon>
        <taxon>Bacillales</taxon>
        <taxon>Paenibacillaceae</taxon>
        <taxon>Paenibacillus</taxon>
    </lineage>
</organism>
<dbReference type="Pfam" id="PF00041">
    <property type="entry name" value="fn3"/>
    <property type="match status" value="1"/>
</dbReference>
<dbReference type="InterPro" id="IPR000743">
    <property type="entry name" value="Glyco_hydro_28"/>
</dbReference>
<sequence>MHSANTMDFAPINLLSPPASQTDTSIALLWDKPPHAPEIACYRVYVNGKLHGLSSSTDYTMNGLEASHAYEVYVCSVSQSGEISQPSDKIKVSTRGQADRFDITEFGAVADGQTINTEAIQAAIDACTAGGKVVVPKGTFVTGAIFLKSRMTLYVEQGGVLLGSDNPDDYPVMQYRWEGREQLCYASLINTKDPAEGRLEQIIIEGEGKIDANGMALFHKEMAEKKGFRGRAVCLRNVDGVYLKDITVRQSPAWCVHLIYCNGVSVNHVEIHTKKDERGRRYEHIFNGDGLNPDSTSDVYIFNSMIASQDDCIAIKSGRNEEGRRVGIPSQNIRISNCIFKSGFGVATGSEMSGGVRNVRISDCRFEDVYSIATIKAPRGRGAVIENVTVEDCTLTNYSLEHEDCRWFRGAINIDQFYSHADFDADKVEEVDEGTSVIRNIHLKNIVLDTHAGNAVFMAGLPESPLQNIRLENVNALGKYGLKAYNIKGLVLKNVSVASREDQDVQFHNVEYTEAGES</sequence>
<dbReference type="HOGENOM" id="CLU_016031_8_3_9"/>
<dbReference type="Proteomes" id="UP000007523">
    <property type="component" value="Chromosome"/>
</dbReference>
<dbReference type="AlphaFoldDB" id="H6NJA8"/>
<dbReference type="PANTHER" id="PTHR31339:SF9">
    <property type="entry name" value="PLASMIN AND FIBRONECTIN-BINDING PROTEIN A"/>
    <property type="match status" value="1"/>
</dbReference>
<dbReference type="STRING" id="1116391.PM3016_2299"/>
<dbReference type="PANTHER" id="PTHR31339">
    <property type="entry name" value="PECTIN LYASE-RELATED"/>
    <property type="match status" value="1"/>
</dbReference>
<dbReference type="EMBL" id="CP003235">
    <property type="protein sequence ID" value="AFC29187.1"/>
    <property type="molecule type" value="Genomic_DNA"/>
</dbReference>
<dbReference type="InterPro" id="IPR012334">
    <property type="entry name" value="Pectin_lyas_fold"/>
</dbReference>
<name>H6NJA8_9BACL</name>
<gene>
    <name evidence="6" type="ORF">PM3016_2299</name>
</gene>
<dbReference type="InterPro" id="IPR003961">
    <property type="entry name" value="FN3_dom"/>
</dbReference>
<dbReference type="Pfam" id="PF00295">
    <property type="entry name" value="Glyco_hydro_28"/>
    <property type="match status" value="1"/>
</dbReference>
<keyword evidence="2 4" id="KW-0378">Hydrolase</keyword>
<evidence type="ECO:0000313" key="7">
    <source>
        <dbReference type="Proteomes" id="UP000007523"/>
    </source>
</evidence>
<protein>
    <recommendedName>
        <fullName evidence="5">Fibronectin type-III domain-containing protein</fullName>
    </recommendedName>
</protein>
<dbReference type="InterPro" id="IPR036116">
    <property type="entry name" value="FN3_sf"/>
</dbReference>
<dbReference type="KEGG" id="pmq:PM3016_2299"/>
<dbReference type="GO" id="GO:0005975">
    <property type="term" value="P:carbohydrate metabolic process"/>
    <property type="evidence" value="ECO:0007669"/>
    <property type="project" value="InterPro"/>
</dbReference>
<dbReference type="Gene3D" id="2.160.20.10">
    <property type="entry name" value="Single-stranded right-handed beta-helix, Pectin lyase-like"/>
    <property type="match status" value="1"/>
</dbReference>
<proteinExistence type="inferred from homology"/>
<dbReference type="InterPro" id="IPR051801">
    <property type="entry name" value="GH28_Enzymes"/>
</dbReference>
<accession>H6NJA8</accession>
<feature type="domain" description="Fibronectin type-III" evidence="5">
    <location>
        <begin position="10"/>
        <end position="97"/>
    </location>
</feature>
<reference evidence="6 7" key="1">
    <citation type="journal article" date="2012" name="J. Bacteriol.">
        <title>Complete Genome Sequence of Paenibacillus mucilaginosus 3016, a Bacterium Functional as Microbial Fertilizer.</title>
        <authorList>
            <person name="Ma M."/>
            <person name="Wang Z."/>
            <person name="Li L."/>
            <person name="Jiang X."/>
            <person name="Guan D."/>
            <person name="Cao F."/>
            <person name="Chen H."/>
            <person name="Wang X."/>
            <person name="Shen D."/>
            <person name="Du B."/>
            <person name="Li J."/>
        </authorList>
    </citation>
    <scope>NUCLEOTIDE SEQUENCE [LARGE SCALE GENOMIC DNA]</scope>
    <source>
        <strain evidence="6 7">3016</strain>
    </source>
</reference>
<dbReference type="GO" id="GO:0004650">
    <property type="term" value="F:polygalacturonase activity"/>
    <property type="evidence" value="ECO:0007669"/>
    <property type="project" value="InterPro"/>
</dbReference>
<dbReference type="Gene3D" id="2.60.40.10">
    <property type="entry name" value="Immunoglobulins"/>
    <property type="match status" value="1"/>
</dbReference>
<comment type="similarity">
    <text evidence="1 4">Belongs to the glycosyl hydrolase 28 family.</text>
</comment>
<dbReference type="SUPFAM" id="SSF49265">
    <property type="entry name" value="Fibronectin type III"/>
    <property type="match status" value="1"/>
</dbReference>
<dbReference type="SUPFAM" id="SSF51126">
    <property type="entry name" value="Pectin lyase-like"/>
    <property type="match status" value="1"/>
</dbReference>
<evidence type="ECO:0000313" key="6">
    <source>
        <dbReference type="EMBL" id="AFC29187.1"/>
    </source>
</evidence>
<dbReference type="PROSITE" id="PS50853">
    <property type="entry name" value="FN3"/>
    <property type="match status" value="1"/>
</dbReference>
<dbReference type="Pfam" id="PF12708">
    <property type="entry name" value="Pect-lyase_RHGA_epim"/>
    <property type="match status" value="1"/>
</dbReference>
<evidence type="ECO:0000259" key="5">
    <source>
        <dbReference type="PROSITE" id="PS50853"/>
    </source>
</evidence>
<dbReference type="CDD" id="cd00063">
    <property type="entry name" value="FN3"/>
    <property type="match status" value="1"/>
</dbReference>
<keyword evidence="3 4" id="KW-0326">Glycosidase</keyword>
<dbReference type="InterPro" id="IPR024535">
    <property type="entry name" value="RHGA/B-epi-like_pectate_lyase"/>
</dbReference>
<dbReference type="InterPro" id="IPR011050">
    <property type="entry name" value="Pectin_lyase_fold/virulence"/>
</dbReference>
<evidence type="ECO:0000256" key="2">
    <source>
        <dbReference type="ARBA" id="ARBA00022801"/>
    </source>
</evidence>